<organism evidence="12 13">
    <name type="scientific">Oedothorax gibbosus</name>
    <dbReference type="NCBI Taxonomy" id="931172"/>
    <lineage>
        <taxon>Eukaryota</taxon>
        <taxon>Metazoa</taxon>
        <taxon>Ecdysozoa</taxon>
        <taxon>Arthropoda</taxon>
        <taxon>Chelicerata</taxon>
        <taxon>Arachnida</taxon>
        <taxon>Araneae</taxon>
        <taxon>Araneomorphae</taxon>
        <taxon>Entelegynae</taxon>
        <taxon>Araneoidea</taxon>
        <taxon>Linyphiidae</taxon>
        <taxon>Erigoninae</taxon>
        <taxon>Oedothorax</taxon>
    </lineage>
</organism>
<accession>A0AAV6US12</accession>
<dbReference type="Gene3D" id="1.20.1510.10">
    <property type="entry name" value="Cation efflux protein transmembrane domain"/>
    <property type="match status" value="1"/>
</dbReference>
<evidence type="ECO:0000256" key="5">
    <source>
        <dbReference type="ARBA" id="ARBA00022753"/>
    </source>
</evidence>
<keyword evidence="9 11" id="KW-0472">Membrane</keyword>
<feature type="transmembrane region" description="Helical" evidence="11">
    <location>
        <begin position="184"/>
        <end position="207"/>
    </location>
</feature>
<keyword evidence="7 11" id="KW-1133">Transmembrane helix</keyword>
<keyword evidence="4 11" id="KW-0812">Transmembrane</keyword>
<keyword evidence="10" id="KW-0968">Cytoplasmic vesicle</keyword>
<dbReference type="GO" id="GO:0030672">
    <property type="term" value="C:synaptic vesicle membrane"/>
    <property type="evidence" value="ECO:0007669"/>
    <property type="project" value="UniProtKB-SubCell"/>
</dbReference>
<evidence type="ECO:0000256" key="1">
    <source>
        <dbReference type="ARBA" id="ARBA00004146"/>
    </source>
</evidence>
<dbReference type="EMBL" id="JAFNEN010000301">
    <property type="protein sequence ID" value="KAG8186443.1"/>
    <property type="molecule type" value="Genomic_DNA"/>
</dbReference>
<comment type="similarity">
    <text evidence="3">Belongs to the TMEM163 family.</text>
</comment>
<keyword evidence="8" id="KW-0770">Synapse</keyword>
<comment type="caution">
    <text evidence="12">The sequence shown here is derived from an EMBL/GenBank/DDBJ whole genome shotgun (WGS) entry which is preliminary data.</text>
</comment>
<evidence type="ECO:0000256" key="2">
    <source>
        <dbReference type="ARBA" id="ARBA00004644"/>
    </source>
</evidence>
<protein>
    <recommendedName>
        <fullName evidence="14">Transmembrane protein 163</fullName>
    </recommendedName>
</protein>
<evidence type="ECO:0000313" key="12">
    <source>
        <dbReference type="EMBL" id="KAG8186443.1"/>
    </source>
</evidence>
<dbReference type="InterPro" id="IPR026765">
    <property type="entry name" value="Tmem163"/>
</dbReference>
<feature type="transmembrane region" description="Helical" evidence="11">
    <location>
        <begin position="213"/>
        <end position="235"/>
    </location>
</feature>
<keyword evidence="5" id="KW-0967">Endosome</keyword>
<evidence type="ECO:0008006" key="14">
    <source>
        <dbReference type="Google" id="ProtNLM"/>
    </source>
</evidence>
<evidence type="ECO:0000256" key="4">
    <source>
        <dbReference type="ARBA" id="ARBA00022692"/>
    </source>
</evidence>
<comment type="subcellular location">
    <subcellularLocation>
        <location evidence="2">Cytoplasmic vesicle</location>
        <location evidence="2">Secretory vesicle</location>
        <location evidence="2">Synaptic vesicle membrane</location>
        <topology evidence="2">Multi-pass membrane protein</topology>
    </subcellularLocation>
    <subcellularLocation>
        <location evidence="1">Early endosome membrane</location>
    </subcellularLocation>
</comment>
<feature type="transmembrane region" description="Helical" evidence="11">
    <location>
        <begin position="114"/>
        <end position="141"/>
    </location>
</feature>
<dbReference type="PANTHER" id="PTHR31937">
    <property type="entry name" value="TRANSMEMBRANE PROTEIN 163"/>
    <property type="match status" value="1"/>
</dbReference>
<dbReference type="AlphaFoldDB" id="A0AAV6US12"/>
<reference evidence="12 13" key="1">
    <citation type="journal article" date="2022" name="Nat. Ecol. Evol.">
        <title>A masculinizing supergene underlies an exaggerated male reproductive morph in a spider.</title>
        <authorList>
            <person name="Hendrickx F."/>
            <person name="De Corte Z."/>
            <person name="Sonet G."/>
            <person name="Van Belleghem S.M."/>
            <person name="Kostlbacher S."/>
            <person name="Vangestel C."/>
        </authorList>
    </citation>
    <scope>NUCLEOTIDE SEQUENCE [LARGE SCALE GENOMIC DNA]</scope>
    <source>
        <strain evidence="12">W744_W776</strain>
    </source>
</reference>
<dbReference type="PANTHER" id="PTHR31937:SF2">
    <property type="entry name" value="TRANSMEMBRANE PROTEIN 163"/>
    <property type="match status" value="1"/>
</dbReference>
<dbReference type="SUPFAM" id="SSF161111">
    <property type="entry name" value="Cation efflux protein transmembrane domain-like"/>
    <property type="match status" value="1"/>
</dbReference>
<feature type="transmembrane region" description="Helical" evidence="11">
    <location>
        <begin position="47"/>
        <end position="73"/>
    </location>
</feature>
<evidence type="ECO:0000256" key="10">
    <source>
        <dbReference type="ARBA" id="ARBA00023329"/>
    </source>
</evidence>
<dbReference type="Proteomes" id="UP000827092">
    <property type="component" value="Unassembled WGS sequence"/>
</dbReference>
<proteinExistence type="inferred from homology"/>
<dbReference type="GO" id="GO:0031901">
    <property type="term" value="C:early endosome membrane"/>
    <property type="evidence" value="ECO:0007669"/>
    <property type="project" value="UniProtKB-SubCell"/>
</dbReference>
<keyword evidence="6" id="KW-0862">Zinc</keyword>
<evidence type="ECO:0000256" key="11">
    <source>
        <dbReference type="SAM" id="Phobius"/>
    </source>
</evidence>
<sequence length="249" mass="27917">MLKACKLDEPCCSQNPCCSTDPCCSESTPLKFNDSLAERKDKERLRLWSLIICFISVVLNLAMCTVAFTFAAMRNSPAIFAFAADCCLDTISSAIVIWRYLGTPFSVYSQSREIRACVCLGVLFIFAGIGVLIASSYFLYLKELPRWFPVLIILSGIGGATCFIIGMIKYVLSKRLSSESLFLDALNSVLSGLFALVIIISDVVYLYNKSVWYLDPILSIFLCTGLIIIGSRTIAIHWRFRRYDYEICE</sequence>
<evidence type="ECO:0000256" key="6">
    <source>
        <dbReference type="ARBA" id="ARBA00022833"/>
    </source>
</evidence>
<evidence type="ECO:0000256" key="9">
    <source>
        <dbReference type="ARBA" id="ARBA00023136"/>
    </source>
</evidence>
<dbReference type="InterPro" id="IPR027469">
    <property type="entry name" value="Cation_efflux_TMD_sf"/>
</dbReference>
<feature type="transmembrane region" description="Helical" evidence="11">
    <location>
        <begin position="147"/>
        <end position="172"/>
    </location>
</feature>
<evidence type="ECO:0000256" key="8">
    <source>
        <dbReference type="ARBA" id="ARBA00023018"/>
    </source>
</evidence>
<feature type="transmembrane region" description="Helical" evidence="11">
    <location>
        <begin position="79"/>
        <end position="102"/>
    </location>
</feature>
<gene>
    <name evidence="12" type="ORF">JTE90_012364</name>
</gene>
<evidence type="ECO:0000256" key="7">
    <source>
        <dbReference type="ARBA" id="ARBA00022989"/>
    </source>
</evidence>
<name>A0AAV6US12_9ARAC</name>
<keyword evidence="13" id="KW-1185">Reference proteome</keyword>
<evidence type="ECO:0000256" key="3">
    <source>
        <dbReference type="ARBA" id="ARBA00008731"/>
    </source>
</evidence>
<evidence type="ECO:0000313" key="13">
    <source>
        <dbReference type="Proteomes" id="UP000827092"/>
    </source>
</evidence>